<dbReference type="HAMAP" id="MF_00198">
    <property type="entry name" value="Spermidine_synth"/>
    <property type="match status" value="1"/>
</dbReference>
<reference evidence="10" key="1">
    <citation type="submission" date="2020-12" db="EMBL/GenBank/DDBJ databases">
        <title>Bacterial taxonomy.</title>
        <authorList>
            <person name="Pan X."/>
        </authorList>
    </citation>
    <scope>NUCLEOTIDE SEQUENCE</scope>
    <source>
        <strain evidence="10">B2012</strain>
    </source>
</reference>
<dbReference type="NCBIfam" id="NF002010">
    <property type="entry name" value="PRK00811.1"/>
    <property type="match status" value="1"/>
</dbReference>
<comment type="caution">
    <text evidence="10">The sequence shown here is derived from an EMBL/GenBank/DDBJ whole genome shotgun (WGS) entry which is preliminary data.</text>
</comment>
<accession>A0A934ISY5</accession>
<feature type="binding site" evidence="5">
    <location>
        <position position="109"/>
    </location>
    <ligand>
        <name>S-methyl-5'-thioadenosine</name>
        <dbReference type="ChEBI" id="CHEBI:17509"/>
    </ligand>
</feature>
<dbReference type="RefSeq" id="WP_198883351.1">
    <property type="nucleotide sequence ID" value="NZ_JAEKJA010000015.1"/>
</dbReference>
<dbReference type="InterPro" id="IPR029063">
    <property type="entry name" value="SAM-dependent_MTases_sf"/>
</dbReference>
<dbReference type="InterPro" id="IPR030374">
    <property type="entry name" value="PABS"/>
</dbReference>
<evidence type="ECO:0000259" key="9">
    <source>
        <dbReference type="PROSITE" id="PS51006"/>
    </source>
</evidence>
<dbReference type="Gene3D" id="2.30.140.10">
    <property type="entry name" value="Spermidine synthase, tetramerisation domain"/>
    <property type="match status" value="1"/>
</dbReference>
<dbReference type="PROSITE" id="PS01330">
    <property type="entry name" value="PABS_1"/>
    <property type="match status" value="1"/>
</dbReference>
<comment type="pathway">
    <text evidence="5">Amine and polyamine biosynthesis; spermidine biosynthesis; spermidine from putrescine: step 1/1.</text>
</comment>
<feature type="binding site" evidence="5">
    <location>
        <begin position="141"/>
        <end position="142"/>
    </location>
    <ligand>
        <name>S-methyl-5'-thioadenosine</name>
        <dbReference type="ChEBI" id="CHEBI:17509"/>
    </ligand>
</feature>
<feature type="binding site" evidence="5">
    <location>
        <begin position="159"/>
        <end position="162"/>
    </location>
    <ligand>
        <name>spermidine</name>
        <dbReference type="ChEBI" id="CHEBI:57834"/>
    </ligand>
</feature>
<dbReference type="Pfam" id="PF17284">
    <property type="entry name" value="Spermine_synt_N"/>
    <property type="match status" value="1"/>
</dbReference>
<proteinExistence type="inferred from homology"/>
<dbReference type="EC" id="2.5.1.16" evidence="5"/>
<evidence type="ECO:0000256" key="4">
    <source>
        <dbReference type="ARBA" id="ARBA00023115"/>
    </source>
</evidence>
<dbReference type="PANTHER" id="PTHR11558:SF11">
    <property type="entry name" value="SPERMIDINE SYNTHASE"/>
    <property type="match status" value="1"/>
</dbReference>
<protein>
    <recommendedName>
        <fullName evidence="5">Polyamine aminopropyltransferase</fullName>
    </recommendedName>
    <alternativeName>
        <fullName evidence="5">Putrescine aminopropyltransferase</fullName>
        <shortName evidence="5">PAPT</shortName>
    </alternativeName>
    <alternativeName>
        <fullName evidence="5">Spermidine synthase</fullName>
        <shortName evidence="5">SPDS</shortName>
        <shortName evidence="5">SPDSY</shortName>
        <ecNumber evidence="5">2.5.1.16</ecNumber>
    </alternativeName>
</protein>
<comment type="caution">
    <text evidence="5">Lacks conserved residue(s) required for the propagation of feature annotation.</text>
</comment>
<keyword evidence="2 5" id="KW-0808">Transferase</keyword>
<gene>
    <name evidence="5 10" type="primary">speE</name>
    <name evidence="10" type="ORF">JCR33_17210</name>
</gene>
<sequence length="285" mass="30951">MADNGEWVVETVSERAGFRTVLRAENGVRVLDSAQDLGVFENLTFGRVMVLDGAYQITTADEFIYHEMMAHVPLYAHGAVREVLIIGGGDGGVAREVLRHDVARVRLVEIDRAVVDLAVAEFPDVAAGAFEDPRLDLVIDDGVRHVATTTDRFDVVIVDSPDPIGAGAVLFGEAFYRDCRRVLRPGGALVTQSGMPFLTPDWMRGHAGTLRGVFGDVAFFLTTVPSYTGGPLAHGLSSDGDALRRVSLETLTARHREHPLTMRYWSPEVHRAAFALPPYVAAALG</sequence>
<feature type="binding site" evidence="5">
    <location>
        <position position="35"/>
    </location>
    <ligand>
        <name>S-methyl-5'-thioadenosine</name>
        <dbReference type="ChEBI" id="CHEBI:17509"/>
    </ligand>
</feature>
<dbReference type="Pfam" id="PF01564">
    <property type="entry name" value="Spermine_synth"/>
    <property type="match status" value="1"/>
</dbReference>
<dbReference type="InterPro" id="IPR030373">
    <property type="entry name" value="PABS_CS"/>
</dbReference>
<comment type="function">
    <text evidence="5">Catalyzes the irreversible transfer of a propylamine group from the amino donor S-adenosylmethioninamine (decarboxy-AdoMet) to putrescine (1,4-diaminobutane) to yield spermidine.</text>
</comment>
<dbReference type="CDD" id="cd02440">
    <property type="entry name" value="AdoMet_MTases"/>
    <property type="match status" value="1"/>
</dbReference>
<name>A0A934ISY5_9HYPH</name>
<dbReference type="GO" id="GO:0008295">
    <property type="term" value="P:spermidine biosynthetic process"/>
    <property type="evidence" value="ECO:0007669"/>
    <property type="project" value="UniProtKB-UniRule"/>
</dbReference>
<evidence type="ECO:0000256" key="7">
    <source>
        <dbReference type="RuleBase" id="RU003836"/>
    </source>
</evidence>
<keyword evidence="3 5" id="KW-0745">Spermidine biosynthesis</keyword>
<evidence type="ECO:0000256" key="1">
    <source>
        <dbReference type="ARBA" id="ARBA00007867"/>
    </source>
</evidence>
<keyword evidence="4 5" id="KW-0620">Polyamine biosynthesis</keyword>
<evidence type="ECO:0000313" key="10">
    <source>
        <dbReference type="EMBL" id="MBJ3777450.1"/>
    </source>
</evidence>
<dbReference type="PROSITE" id="PS51006">
    <property type="entry name" value="PABS_2"/>
    <property type="match status" value="1"/>
</dbReference>
<dbReference type="SUPFAM" id="SSF53335">
    <property type="entry name" value="S-adenosyl-L-methionine-dependent methyltransferases"/>
    <property type="match status" value="1"/>
</dbReference>
<dbReference type="InterPro" id="IPR037163">
    <property type="entry name" value="Spermidine_synt_N_sf"/>
</dbReference>
<feature type="binding site" evidence="5">
    <location>
        <position position="66"/>
    </location>
    <ligand>
        <name>spermidine</name>
        <dbReference type="ChEBI" id="CHEBI:57834"/>
    </ligand>
</feature>
<dbReference type="GO" id="GO:0004766">
    <property type="term" value="F:spermidine synthase activity"/>
    <property type="evidence" value="ECO:0007669"/>
    <property type="project" value="UniProtKB-UniRule"/>
</dbReference>
<dbReference type="InterPro" id="IPR035246">
    <property type="entry name" value="Spermidine_synt_N"/>
</dbReference>
<feature type="active site" description="Proton acceptor" evidence="5 6">
    <location>
        <position position="159"/>
    </location>
</feature>
<dbReference type="EMBL" id="JAEKJA010000015">
    <property type="protein sequence ID" value="MBJ3777450.1"/>
    <property type="molecule type" value="Genomic_DNA"/>
</dbReference>
<dbReference type="Proteomes" id="UP000609531">
    <property type="component" value="Unassembled WGS sequence"/>
</dbReference>
<dbReference type="AlphaFoldDB" id="A0A934ISY5"/>
<comment type="similarity">
    <text evidence="1 5 7">Belongs to the spermidine/spermine synthase family.</text>
</comment>
<evidence type="ECO:0000256" key="6">
    <source>
        <dbReference type="PROSITE-ProRule" id="PRU00354"/>
    </source>
</evidence>
<dbReference type="PANTHER" id="PTHR11558">
    <property type="entry name" value="SPERMIDINE/SPERMINE SYNTHASE"/>
    <property type="match status" value="1"/>
</dbReference>
<dbReference type="Gene3D" id="3.40.50.150">
    <property type="entry name" value="Vaccinia Virus protein VP39"/>
    <property type="match status" value="1"/>
</dbReference>
<keyword evidence="11" id="KW-1185">Reference proteome</keyword>
<evidence type="ECO:0000256" key="5">
    <source>
        <dbReference type="HAMAP-Rule" id="MF_00198"/>
    </source>
</evidence>
<dbReference type="GO" id="GO:0005829">
    <property type="term" value="C:cytosol"/>
    <property type="evidence" value="ECO:0007669"/>
    <property type="project" value="TreeGrafter"/>
</dbReference>
<dbReference type="InterPro" id="IPR001045">
    <property type="entry name" value="Spermi_synthase"/>
</dbReference>
<organism evidence="10 11">
    <name type="scientific">Acuticoccus mangrovi</name>
    <dbReference type="NCBI Taxonomy" id="2796142"/>
    <lineage>
        <taxon>Bacteria</taxon>
        <taxon>Pseudomonadati</taxon>
        <taxon>Pseudomonadota</taxon>
        <taxon>Alphaproteobacteria</taxon>
        <taxon>Hyphomicrobiales</taxon>
        <taxon>Amorphaceae</taxon>
        <taxon>Acuticoccus</taxon>
    </lineage>
</organism>
<evidence type="ECO:0000313" key="11">
    <source>
        <dbReference type="Proteomes" id="UP000609531"/>
    </source>
</evidence>
<feature type="domain" description="PABS" evidence="9">
    <location>
        <begin position="5"/>
        <end position="239"/>
    </location>
</feature>
<dbReference type="NCBIfam" id="TIGR00417">
    <property type="entry name" value="speE"/>
    <property type="match status" value="1"/>
</dbReference>
<comment type="catalytic activity">
    <reaction evidence="5 8">
        <text>S-adenosyl 3-(methylsulfanyl)propylamine + putrescine = S-methyl-5'-thioadenosine + spermidine + H(+)</text>
        <dbReference type="Rhea" id="RHEA:12721"/>
        <dbReference type="ChEBI" id="CHEBI:15378"/>
        <dbReference type="ChEBI" id="CHEBI:17509"/>
        <dbReference type="ChEBI" id="CHEBI:57443"/>
        <dbReference type="ChEBI" id="CHEBI:57834"/>
        <dbReference type="ChEBI" id="CHEBI:326268"/>
        <dbReference type="EC" id="2.5.1.16"/>
    </reaction>
</comment>
<feature type="binding site" evidence="5">
    <location>
        <position position="90"/>
    </location>
    <ligand>
        <name>spermidine</name>
        <dbReference type="ChEBI" id="CHEBI:57834"/>
    </ligand>
</feature>
<comment type="subunit">
    <text evidence="5">Homodimer or homotetramer.</text>
</comment>
<evidence type="ECO:0000256" key="8">
    <source>
        <dbReference type="RuleBase" id="RU003837"/>
    </source>
</evidence>
<evidence type="ECO:0000256" key="3">
    <source>
        <dbReference type="ARBA" id="ARBA00023066"/>
    </source>
</evidence>
<evidence type="ECO:0000256" key="2">
    <source>
        <dbReference type="ARBA" id="ARBA00022679"/>
    </source>
</evidence>